<dbReference type="InterPro" id="IPR051604">
    <property type="entry name" value="Ergot_Alk_Oxidoreductase"/>
</dbReference>
<dbReference type="InterPro" id="IPR036291">
    <property type="entry name" value="NAD(P)-bd_dom_sf"/>
</dbReference>
<dbReference type="Pfam" id="PF05368">
    <property type="entry name" value="NmrA"/>
    <property type="match status" value="1"/>
</dbReference>
<dbReference type="InterPro" id="IPR008030">
    <property type="entry name" value="NmrA-like"/>
</dbReference>
<dbReference type="SUPFAM" id="SSF51735">
    <property type="entry name" value="NAD(P)-binding Rossmann-fold domains"/>
    <property type="match status" value="1"/>
</dbReference>
<dbReference type="PANTHER" id="PTHR43162:SF1">
    <property type="entry name" value="PRESTALK A DIFFERENTIATION PROTEIN A"/>
    <property type="match status" value="1"/>
</dbReference>
<keyword evidence="3" id="KW-1185">Reference proteome</keyword>
<gene>
    <name evidence="2" type="ORF">U0042_27095</name>
</gene>
<dbReference type="PANTHER" id="PTHR43162">
    <property type="match status" value="1"/>
</dbReference>
<reference evidence="2 3" key="1">
    <citation type="submission" date="2023-12" db="EMBL/GenBank/DDBJ databases">
        <title>Genome sequencing and assembly of bacterial species from a model synthetic community.</title>
        <authorList>
            <person name="Hogle S.L."/>
        </authorList>
    </citation>
    <scope>NUCLEOTIDE SEQUENCE [LARGE SCALE GENOMIC DNA]</scope>
    <source>
        <strain evidence="2 3">HAMBI 2494</strain>
    </source>
</reference>
<dbReference type="RefSeq" id="WP_114815468.1">
    <property type="nucleotide sequence ID" value="NZ_CP139965.1"/>
</dbReference>
<evidence type="ECO:0000259" key="1">
    <source>
        <dbReference type="Pfam" id="PF05368"/>
    </source>
</evidence>
<dbReference type="Gene3D" id="3.90.25.10">
    <property type="entry name" value="UDP-galactose 4-epimerase, domain 1"/>
    <property type="match status" value="1"/>
</dbReference>
<sequence length="298" mass="32022">MFVIFGASGNVGRATAAVLRESGRPVRAVVRDPRHARSLEAWGCEVAIADLDDRESVDRAIRGAQAVQMLCPVPSGDPDPAAAMRRMIDVSAAALRAQPPARVLVLSDYGAELDSNTGITQGFHHFEQQVKPLASNLILLRSAEHMENWARVLPAVHAAGVLPSLHHPLTKRFPTVAARDVGLAAAALLQDEAPTPTSRVVSIEGPRRVSALDVAGALGDVFDRHIEARAVPREEWTPLLQRAGLSARHARLIVDLYDAQNLGRIDVQAGATERRFGTTTIEEVLGELAQRANIAARA</sequence>
<protein>
    <submittedName>
        <fullName evidence="2">NAD(P)H-binding protein</fullName>
    </submittedName>
</protein>
<dbReference type="Gene3D" id="3.40.50.720">
    <property type="entry name" value="NAD(P)-binding Rossmann-like Domain"/>
    <property type="match status" value="1"/>
</dbReference>
<evidence type="ECO:0000313" key="2">
    <source>
        <dbReference type="EMBL" id="WQD77668.1"/>
    </source>
</evidence>
<proteinExistence type="predicted"/>
<accession>A0ABZ0WJZ0</accession>
<dbReference type="EMBL" id="CP139965">
    <property type="protein sequence ID" value="WQD77668.1"/>
    <property type="molecule type" value="Genomic_DNA"/>
</dbReference>
<name>A0ABZ0WJZ0_9BURK</name>
<organism evidence="2 3">
    <name type="scientific">Paraburkholderia kururiensis</name>
    <dbReference type="NCBI Taxonomy" id="984307"/>
    <lineage>
        <taxon>Bacteria</taxon>
        <taxon>Pseudomonadati</taxon>
        <taxon>Pseudomonadota</taxon>
        <taxon>Betaproteobacteria</taxon>
        <taxon>Burkholderiales</taxon>
        <taxon>Burkholderiaceae</taxon>
        <taxon>Paraburkholderia</taxon>
    </lineage>
</organism>
<evidence type="ECO:0000313" key="3">
    <source>
        <dbReference type="Proteomes" id="UP001325479"/>
    </source>
</evidence>
<feature type="domain" description="NmrA-like" evidence="1">
    <location>
        <begin position="3"/>
        <end position="283"/>
    </location>
</feature>
<dbReference type="Proteomes" id="UP001325479">
    <property type="component" value="Chromosome"/>
</dbReference>